<gene>
    <name evidence="1" type="ORF">SBAD_LOCUS4187</name>
</gene>
<dbReference type="AlphaFoldDB" id="A0A183IKP1"/>
<evidence type="ECO:0000313" key="3">
    <source>
        <dbReference type="WBParaSite" id="SBAD_0000436901-mRNA-1"/>
    </source>
</evidence>
<accession>A0A183IKP1</accession>
<proteinExistence type="predicted"/>
<protein>
    <submittedName>
        <fullName evidence="1 3">Uncharacterized protein</fullName>
    </submittedName>
</protein>
<dbReference type="WBParaSite" id="SBAD_0000436901-mRNA-1">
    <property type="protein sequence ID" value="SBAD_0000436901-mRNA-1"/>
    <property type="gene ID" value="SBAD_0000436901"/>
</dbReference>
<sequence length="263" mass="29243">MTLRCSGLTQSLDKLFGPSGFVVSTESLLHACCPLHSCFATDVLIPTVLHQCEKERSMLSLLTYSHYVHTCMDAMSKAGVAVTNDLLLAVFRYALQHWSLQVFFVVGVCQSLAPSFRSKVYERVVRWRCCDLIRLICKMHCATCSTRGVRVVDDRCSFMMTILNTVACADPMVAQKYTALAYLLPFCGIGCFVSHFGTDLVSAFVAFCRQPSLASTVADLMSCLANADQRPYFEDNWVMEICNYVLSTDEQLAMNVIQVGLAD</sequence>
<name>A0A183IKP1_9BILA</name>
<keyword evidence="2" id="KW-1185">Reference proteome</keyword>
<evidence type="ECO:0000313" key="1">
    <source>
        <dbReference type="EMBL" id="VDP03620.1"/>
    </source>
</evidence>
<dbReference type="Proteomes" id="UP000270296">
    <property type="component" value="Unassembled WGS sequence"/>
</dbReference>
<dbReference type="EMBL" id="UZAM01008175">
    <property type="protein sequence ID" value="VDP03620.1"/>
    <property type="molecule type" value="Genomic_DNA"/>
</dbReference>
<reference evidence="1 2" key="2">
    <citation type="submission" date="2018-11" db="EMBL/GenBank/DDBJ databases">
        <authorList>
            <consortium name="Pathogen Informatics"/>
        </authorList>
    </citation>
    <scope>NUCLEOTIDE SEQUENCE [LARGE SCALE GENOMIC DNA]</scope>
</reference>
<reference evidence="3" key="1">
    <citation type="submission" date="2016-06" db="UniProtKB">
        <authorList>
            <consortium name="WormBaseParasite"/>
        </authorList>
    </citation>
    <scope>IDENTIFICATION</scope>
</reference>
<evidence type="ECO:0000313" key="2">
    <source>
        <dbReference type="Proteomes" id="UP000270296"/>
    </source>
</evidence>
<organism evidence="3">
    <name type="scientific">Soboliphyme baturini</name>
    <dbReference type="NCBI Taxonomy" id="241478"/>
    <lineage>
        <taxon>Eukaryota</taxon>
        <taxon>Metazoa</taxon>
        <taxon>Ecdysozoa</taxon>
        <taxon>Nematoda</taxon>
        <taxon>Enoplea</taxon>
        <taxon>Dorylaimia</taxon>
        <taxon>Dioctophymatida</taxon>
        <taxon>Dioctophymatoidea</taxon>
        <taxon>Soboliphymatidae</taxon>
        <taxon>Soboliphyme</taxon>
    </lineage>
</organism>